<dbReference type="PRINTS" id="PR00095">
    <property type="entry name" value="ANTSNTHASEI"/>
</dbReference>
<dbReference type="NCBIfam" id="TIGR00553">
    <property type="entry name" value="pabB"/>
    <property type="match status" value="1"/>
</dbReference>
<dbReference type="AlphaFoldDB" id="A0A1H8IYW2"/>
<keyword evidence="9" id="KW-1185">Reference proteome</keyword>
<dbReference type="InterPro" id="IPR015890">
    <property type="entry name" value="Chorismate_C"/>
</dbReference>
<protein>
    <recommendedName>
        <fullName evidence="3">Probable branched-chain-amino-acid aminotransferase</fullName>
    </recommendedName>
</protein>
<dbReference type="Pfam" id="PF00425">
    <property type="entry name" value="Chorismate_bind"/>
    <property type="match status" value="1"/>
</dbReference>
<dbReference type="PANTHER" id="PTHR11236:SF50">
    <property type="entry name" value="AMINODEOXYCHORISMATE SYNTHASE COMPONENT 1"/>
    <property type="match status" value="1"/>
</dbReference>
<dbReference type="Gene3D" id="3.20.10.10">
    <property type="entry name" value="D-amino Acid Aminotransferase, subunit A, domain 2"/>
    <property type="match status" value="1"/>
</dbReference>
<proteinExistence type="inferred from homology"/>
<keyword evidence="8" id="KW-0456">Lyase</keyword>
<evidence type="ECO:0000256" key="4">
    <source>
        <dbReference type="ARBA" id="ARBA00022898"/>
    </source>
</evidence>
<dbReference type="OrthoDB" id="9803598at2"/>
<evidence type="ECO:0000256" key="3">
    <source>
        <dbReference type="ARBA" id="ARBA00014472"/>
    </source>
</evidence>
<evidence type="ECO:0000256" key="2">
    <source>
        <dbReference type="ARBA" id="ARBA00009320"/>
    </source>
</evidence>
<evidence type="ECO:0000313" key="8">
    <source>
        <dbReference type="EMBL" id="SEN73783.1"/>
    </source>
</evidence>
<dbReference type="InterPro" id="IPR005802">
    <property type="entry name" value="ADC_synth_comp_1"/>
</dbReference>
<dbReference type="InterPro" id="IPR043132">
    <property type="entry name" value="BCAT-like_C"/>
</dbReference>
<dbReference type="RefSeq" id="WP_093666950.1">
    <property type="nucleotide sequence ID" value="NZ_FOCF01000011.1"/>
</dbReference>
<dbReference type="GO" id="GO:0016829">
    <property type="term" value="F:lyase activity"/>
    <property type="evidence" value="ECO:0007669"/>
    <property type="project" value="UniProtKB-KW"/>
</dbReference>
<dbReference type="InterPro" id="IPR019999">
    <property type="entry name" value="Anth_synth_I-like"/>
</dbReference>
<evidence type="ECO:0000256" key="6">
    <source>
        <dbReference type="RuleBase" id="RU004516"/>
    </source>
</evidence>
<dbReference type="PROSITE" id="PS00770">
    <property type="entry name" value="AA_TRANSFER_CLASS_4"/>
    <property type="match status" value="1"/>
</dbReference>
<dbReference type="InterPro" id="IPR036038">
    <property type="entry name" value="Aminotransferase-like"/>
</dbReference>
<feature type="domain" description="Chorismate-utilising enzyme C-terminal" evidence="7">
    <location>
        <begin position="117"/>
        <end position="373"/>
    </location>
</feature>
<organism evidence="8 9">
    <name type="scientific">Sphingomonas gellani</name>
    <dbReference type="NCBI Taxonomy" id="1166340"/>
    <lineage>
        <taxon>Bacteria</taxon>
        <taxon>Pseudomonadati</taxon>
        <taxon>Pseudomonadota</taxon>
        <taxon>Alphaproteobacteria</taxon>
        <taxon>Sphingomonadales</taxon>
        <taxon>Sphingomonadaceae</taxon>
        <taxon>Sphingomonas</taxon>
    </lineage>
</organism>
<evidence type="ECO:0000256" key="1">
    <source>
        <dbReference type="ARBA" id="ARBA00001933"/>
    </source>
</evidence>
<dbReference type="GO" id="GO:0009396">
    <property type="term" value="P:folic acid-containing compound biosynthetic process"/>
    <property type="evidence" value="ECO:0007669"/>
    <property type="project" value="InterPro"/>
</dbReference>
<dbReference type="Gene3D" id="3.30.470.10">
    <property type="match status" value="1"/>
</dbReference>
<dbReference type="InterPro" id="IPR001544">
    <property type="entry name" value="Aminotrans_IV"/>
</dbReference>
<dbReference type="PANTHER" id="PTHR11236">
    <property type="entry name" value="AMINOBENZOATE/ANTHRANILATE SYNTHASE"/>
    <property type="match status" value="1"/>
</dbReference>
<dbReference type="Gene3D" id="3.60.120.10">
    <property type="entry name" value="Anthranilate synthase"/>
    <property type="match status" value="1"/>
</dbReference>
<comment type="similarity">
    <text evidence="2 5">Belongs to the class-IV pyridoxal-phosphate-dependent aminotransferase family.</text>
</comment>
<keyword evidence="4 6" id="KW-0663">Pyridoxal phosphate</keyword>
<dbReference type="InterPro" id="IPR043131">
    <property type="entry name" value="BCAT-like_N"/>
</dbReference>
<dbReference type="InterPro" id="IPR018300">
    <property type="entry name" value="Aminotrans_IV_CS"/>
</dbReference>
<name>A0A1H8IYW2_9SPHN</name>
<accession>A0A1H8IYW2</accession>
<dbReference type="SUPFAM" id="SSF56752">
    <property type="entry name" value="D-aminoacid aminotransferase-like PLP-dependent enzymes"/>
    <property type="match status" value="1"/>
</dbReference>
<dbReference type="EMBL" id="FOCF01000011">
    <property type="protein sequence ID" value="SEN73783.1"/>
    <property type="molecule type" value="Genomic_DNA"/>
</dbReference>
<dbReference type="GO" id="GO:0046820">
    <property type="term" value="F:4-amino-4-deoxychorismate synthase activity"/>
    <property type="evidence" value="ECO:0007669"/>
    <property type="project" value="TreeGrafter"/>
</dbReference>
<sequence length="594" mass="63174">MRLDPPFVFLDDARPGGAPARLYRRPARIVRAGTAAEVMPALADLRDAQRDGLHAAGFLRYEAGAAFEPAAEPLGHSDGPLLWFGLFDRWDEVADVAALLPHPAGAWIGAPEPDIDRAAYDARFAAVQDLIRAGDLYQANLTFRARARFDGDVRALYAQLRRRAAGGWGALVETGEETILSFSPELFASLDGDRLLCRPMKGTARRGDDSASDTRAAAELATDAKQRAENLMIVDLMRNDLARVAAPGSVAVPDLFRVETYPTVHQLVSDVTARLAPGKDAVDMLAALFPCGSITGAPKVRAMQALAAIEGQAARGIYTGSIGRIDANGDAAFNVAIRTLHIAADASHATMGLGGGVVADSSADAEWDEACAKGAFVATLPGFDLIETMAFDPEDGLFLLEGHLTRMKNSAEALGFAFDRHAARNELQAATFRLRGTARIRLLLAASGAIAVEMGPMPDISQAIGVTVVPLPVTPADMRLRHKTSDRGFYDAARHAAGTAEVLFERSDGRLTEGSYTNLFVERDGVLLTPPLADGLLPGVLRADLIQTGRAREATLTRDDLAGPFFVGNALRGLIHAFLVPSSVAVEKQPAASL</sequence>
<gene>
    <name evidence="8" type="ORF">SAMN05192583_3449</name>
</gene>
<comment type="cofactor">
    <cofactor evidence="1 6">
        <name>pyridoxal 5'-phosphate</name>
        <dbReference type="ChEBI" id="CHEBI:597326"/>
    </cofactor>
</comment>
<evidence type="ECO:0000313" key="9">
    <source>
        <dbReference type="Proteomes" id="UP000199206"/>
    </source>
</evidence>
<dbReference type="STRING" id="1166340.SAMN05192583_3449"/>
<dbReference type="InterPro" id="IPR005801">
    <property type="entry name" value="ADC_synthase"/>
</dbReference>
<evidence type="ECO:0000259" key="7">
    <source>
        <dbReference type="Pfam" id="PF00425"/>
    </source>
</evidence>
<dbReference type="Proteomes" id="UP000199206">
    <property type="component" value="Unassembled WGS sequence"/>
</dbReference>
<dbReference type="Pfam" id="PF01063">
    <property type="entry name" value="Aminotran_4"/>
    <property type="match status" value="1"/>
</dbReference>
<evidence type="ECO:0000256" key="5">
    <source>
        <dbReference type="RuleBase" id="RU004106"/>
    </source>
</evidence>
<dbReference type="SUPFAM" id="SSF56322">
    <property type="entry name" value="ADC synthase"/>
    <property type="match status" value="1"/>
</dbReference>
<reference evidence="9" key="1">
    <citation type="submission" date="2016-10" db="EMBL/GenBank/DDBJ databases">
        <authorList>
            <person name="Varghese N."/>
            <person name="Submissions S."/>
        </authorList>
    </citation>
    <scope>NUCLEOTIDE SEQUENCE [LARGE SCALE GENOMIC DNA]</scope>
    <source>
        <strain evidence="9">S6-262</strain>
    </source>
</reference>
<dbReference type="GO" id="GO:0000162">
    <property type="term" value="P:L-tryptophan biosynthetic process"/>
    <property type="evidence" value="ECO:0007669"/>
    <property type="project" value="TreeGrafter"/>
</dbReference>